<accession>A0ABQ6K6S9</accession>
<evidence type="ECO:0008006" key="4">
    <source>
        <dbReference type="Google" id="ProtNLM"/>
    </source>
</evidence>
<keyword evidence="1" id="KW-1133">Transmembrane helix</keyword>
<name>A0ABQ6K6S9_9MICO</name>
<proteinExistence type="predicted"/>
<evidence type="ECO:0000256" key="1">
    <source>
        <dbReference type="SAM" id="Phobius"/>
    </source>
</evidence>
<dbReference type="RefSeq" id="WP_284254954.1">
    <property type="nucleotide sequence ID" value="NZ_BAAAQO010000004.1"/>
</dbReference>
<organism evidence="2 3">
    <name type="scientific">Pseudolysinimonas kribbensis</name>
    <dbReference type="NCBI Taxonomy" id="433641"/>
    <lineage>
        <taxon>Bacteria</taxon>
        <taxon>Bacillati</taxon>
        <taxon>Actinomycetota</taxon>
        <taxon>Actinomycetes</taxon>
        <taxon>Micrococcales</taxon>
        <taxon>Microbacteriaceae</taxon>
        <taxon>Pseudolysinimonas</taxon>
    </lineage>
</organism>
<evidence type="ECO:0000313" key="2">
    <source>
        <dbReference type="EMBL" id="GMA96358.1"/>
    </source>
</evidence>
<dbReference type="EMBL" id="BSVB01000001">
    <property type="protein sequence ID" value="GMA96358.1"/>
    <property type="molecule type" value="Genomic_DNA"/>
</dbReference>
<protein>
    <recommendedName>
        <fullName evidence="4">LPXTG cell wall anchor domain-containing protein</fullName>
    </recommendedName>
</protein>
<keyword evidence="1" id="KW-0472">Membrane</keyword>
<comment type="caution">
    <text evidence="2">The sequence shown here is derived from an EMBL/GenBank/DDBJ whole genome shotgun (WGS) entry which is preliminary data.</text>
</comment>
<evidence type="ECO:0000313" key="3">
    <source>
        <dbReference type="Proteomes" id="UP001157034"/>
    </source>
</evidence>
<sequence length="59" mass="6100">MTAVLVTATLGPIGSDDGRLAATGVDSAWLIWPALAVVVLGIVAVVVTGVVRRRRRSSE</sequence>
<gene>
    <name evidence="2" type="ORF">GCM10025881_31820</name>
</gene>
<keyword evidence="3" id="KW-1185">Reference proteome</keyword>
<feature type="transmembrane region" description="Helical" evidence="1">
    <location>
        <begin position="31"/>
        <end position="51"/>
    </location>
</feature>
<keyword evidence="1" id="KW-0812">Transmembrane</keyword>
<reference evidence="3" key="1">
    <citation type="journal article" date="2019" name="Int. J. Syst. Evol. Microbiol.">
        <title>The Global Catalogue of Microorganisms (GCM) 10K type strain sequencing project: providing services to taxonomists for standard genome sequencing and annotation.</title>
        <authorList>
            <consortium name="The Broad Institute Genomics Platform"/>
            <consortium name="The Broad Institute Genome Sequencing Center for Infectious Disease"/>
            <person name="Wu L."/>
            <person name="Ma J."/>
        </authorList>
    </citation>
    <scope>NUCLEOTIDE SEQUENCE [LARGE SCALE GENOMIC DNA]</scope>
    <source>
        <strain evidence="3">NBRC 108894</strain>
    </source>
</reference>
<dbReference type="Proteomes" id="UP001157034">
    <property type="component" value="Unassembled WGS sequence"/>
</dbReference>